<gene>
    <name evidence="7" type="ORF">HAQ05_22020</name>
</gene>
<keyword evidence="3" id="KW-0479">Metal-binding</keyword>
<dbReference type="InterPro" id="IPR006638">
    <property type="entry name" value="Elp3/MiaA/NifB-like_rSAM"/>
</dbReference>
<keyword evidence="5" id="KW-0411">Iron-sulfur</keyword>
<dbReference type="Gene3D" id="3.40.50.280">
    <property type="entry name" value="Cobalamin-binding domain"/>
    <property type="match status" value="1"/>
</dbReference>
<evidence type="ECO:0000256" key="2">
    <source>
        <dbReference type="ARBA" id="ARBA00022691"/>
    </source>
</evidence>
<keyword evidence="8" id="KW-1185">Reference proteome</keyword>
<evidence type="ECO:0000256" key="3">
    <source>
        <dbReference type="ARBA" id="ARBA00022723"/>
    </source>
</evidence>
<name>A0ABR7Z7I1_9PSED</name>
<dbReference type="InterPro" id="IPR007197">
    <property type="entry name" value="rSAM"/>
</dbReference>
<evidence type="ECO:0000313" key="8">
    <source>
        <dbReference type="Proteomes" id="UP000805841"/>
    </source>
</evidence>
<sequence length="534" mass="57655">MLRVLAISAPHWQFRPVGHEQHLNSSTPFSLQNAIRVCAHDARQGIGVWGRSNWNSAGGLANAVFMSDYLHETFAWLDPALASVRPNLVLIGAMSISFPGAVQVATRIKQALGSKVIVVIGGKHVIETTYLSAGELRLHPGSPIAAMDRGDIGPIFDLVVSGDGEELIREIGVAVAGLTGTELNASNIATYLAENLCIRGDWTTAWLDGGAVRHVTSPKLPLDYDNLPVPAALFQVTSTFPVFRTDLTAHAYSDTSKGCIYSCGFCSEAQAINGKLQGMATAHQRLFRQLHTIANLAQTQASEATISAFVEDSILLQGNAASLARLSDLIETQGLGIVFGGQLTVDMVNDPNRQVQIARLADNGLRYLFMGLETPDEDLAAAMHKNRGASRGSHKSDLLCSDATDNGWVHRSERALRFLAGAGIDCGLSLLFGLGESQTQRVALLELIGAWQRDVGQPKCISMNWAVQHPLRQPQGNKNHYLAWAIDEQDLRAPVISRIFGEASTRYCMPGVSMASLAELQVLDGLYQKLNSIV</sequence>
<evidence type="ECO:0000256" key="5">
    <source>
        <dbReference type="ARBA" id="ARBA00023014"/>
    </source>
</evidence>
<dbReference type="SMART" id="SM00729">
    <property type="entry name" value="Elp3"/>
    <property type="match status" value="1"/>
</dbReference>
<dbReference type="PANTHER" id="PTHR43409">
    <property type="entry name" value="ANAEROBIC MAGNESIUM-PROTOPORPHYRIN IX MONOMETHYL ESTER CYCLASE-RELATED"/>
    <property type="match status" value="1"/>
</dbReference>
<comment type="cofactor">
    <cofactor evidence="1">
        <name>[4Fe-4S] cluster</name>
        <dbReference type="ChEBI" id="CHEBI:49883"/>
    </cofactor>
</comment>
<comment type="caution">
    <text evidence="7">The sequence shown here is derived from an EMBL/GenBank/DDBJ whole genome shotgun (WGS) entry which is preliminary data.</text>
</comment>
<dbReference type="Proteomes" id="UP000805841">
    <property type="component" value="Unassembled WGS sequence"/>
</dbReference>
<dbReference type="SFLD" id="SFLDS00029">
    <property type="entry name" value="Radical_SAM"/>
    <property type="match status" value="1"/>
</dbReference>
<dbReference type="RefSeq" id="WP_190424551.1">
    <property type="nucleotide sequence ID" value="NZ_JAAOCA010000033.1"/>
</dbReference>
<protein>
    <recommendedName>
        <fullName evidence="6">Elp3/MiaA/NifB-like radical SAM core domain-containing protein</fullName>
    </recommendedName>
</protein>
<keyword evidence="2" id="KW-0949">S-adenosyl-L-methionine</keyword>
<dbReference type="EMBL" id="JAAOCA010000033">
    <property type="protein sequence ID" value="MBD1601357.1"/>
    <property type="molecule type" value="Genomic_DNA"/>
</dbReference>
<dbReference type="SFLD" id="SFLDG01082">
    <property type="entry name" value="B12-binding_domain_containing"/>
    <property type="match status" value="1"/>
</dbReference>
<evidence type="ECO:0000313" key="7">
    <source>
        <dbReference type="EMBL" id="MBD1601357.1"/>
    </source>
</evidence>
<keyword evidence="4" id="KW-0408">Iron</keyword>
<organism evidence="7 8">
    <name type="scientific">Pseudomonas typographi</name>
    <dbReference type="NCBI Taxonomy" id="2715964"/>
    <lineage>
        <taxon>Bacteria</taxon>
        <taxon>Pseudomonadati</taxon>
        <taxon>Pseudomonadota</taxon>
        <taxon>Gammaproteobacteria</taxon>
        <taxon>Pseudomonadales</taxon>
        <taxon>Pseudomonadaceae</taxon>
        <taxon>Pseudomonas</taxon>
    </lineage>
</organism>
<evidence type="ECO:0000256" key="1">
    <source>
        <dbReference type="ARBA" id="ARBA00001966"/>
    </source>
</evidence>
<evidence type="ECO:0000259" key="6">
    <source>
        <dbReference type="SMART" id="SM00729"/>
    </source>
</evidence>
<dbReference type="InterPro" id="IPR051198">
    <property type="entry name" value="BchE-like"/>
</dbReference>
<dbReference type="Gene3D" id="3.20.20.70">
    <property type="entry name" value="Aldolase class I"/>
    <property type="match status" value="1"/>
</dbReference>
<evidence type="ECO:0000256" key="4">
    <source>
        <dbReference type="ARBA" id="ARBA00023004"/>
    </source>
</evidence>
<dbReference type="InterPro" id="IPR058240">
    <property type="entry name" value="rSAM_sf"/>
</dbReference>
<dbReference type="SUPFAM" id="SSF102114">
    <property type="entry name" value="Radical SAM enzymes"/>
    <property type="match status" value="1"/>
</dbReference>
<dbReference type="InterPro" id="IPR013785">
    <property type="entry name" value="Aldolase_TIM"/>
</dbReference>
<reference evidence="7 8" key="1">
    <citation type="journal article" date="2020" name="Insects">
        <title>Bacteria Belonging to Pseudomonas typographi sp. nov. from the Bark Beetle Ips typographus Have Genomic Potential to Aid in the Host Ecology.</title>
        <authorList>
            <person name="Peral-Aranega E."/>
            <person name="Saati-Santamaria Z."/>
            <person name="Kolarik M."/>
            <person name="Rivas R."/>
            <person name="Garcia-Fraile P."/>
        </authorList>
    </citation>
    <scope>NUCLEOTIDE SEQUENCE [LARGE SCALE GENOMIC DNA]</scope>
    <source>
        <strain evidence="7 8">CA3A</strain>
    </source>
</reference>
<accession>A0ABR7Z7I1</accession>
<feature type="domain" description="Elp3/MiaA/NifB-like radical SAM core" evidence="6">
    <location>
        <begin position="249"/>
        <end position="487"/>
    </location>
</feature>
<proteinExistence type="predicted"/>